<accession>A0A0P1APM8</accession>
<dbReference type="AlphaFoldDB" id="A0A0P1APM8"/>
<keyword evidence="2" id="KW-1185">Reference proteome</keyword>
<proteinExistence type="predicted"/>
<evidence type="ECO:0000313" key="1">
    <source>
        <dbReference type="EMBL" id="CEG43223.1"/>
    </source>
</evidence>
<dbReference type="GeneID" id="36408490"/>
<dbReference type="EMBL" id="CCYD01000653">
    <property type="protein sequence ID" value="CEG43223.1"/>
    <property type="molecule type" value="Genomic_DNA"/>
</dbReference>
<evidence type="ECO:0000313" key="2">
    <source>
        <dbReference type="Proteomes" id="UP000054928"/>
    </source>
</evidence>
<sequence length="77" mass="8492">MKLAVFFTAAVSKPALCAPSSLQTRGKLCQAPAKIRPMNHMWENLCQKPRSDLAPPDAKSLLNERILWDGEDKPSGD</sequence>
<reference evidence="2" key="1">
    <citation type="submission" date="2014-09" db="EMBL/GenBank/DDBJ databases">
        <authorList>
            <person name="Sharma Rahul"/>
            <person name="Thines Marco"/>
        </authorList>
    </citation>
    <scope>NUCLEOTIDE SEQUENCE [LARGE SCALE GENOMIC DNA]</scope>
</reference>
<organism evidence="1 2">
    <name type="scientific">Plasmopara halstedii</name>
    <name type="common">Downy mildew of sunflower</name>
    <dbReference type="NCBI Taxonomy" id="4781"/>
    <lineage>
        <taxon>Eukaryota</taxon>
        <taxon>Sar</taxon>
        <taxon>Stramenopiles</taxon>
        <taxon>Oomycota</taxon>
        <taxon>Peronosporomycetes</taxon>
        <taxon>Peronosporales</taxon>
        <taxon>Peronosporaceae</taxon>
        <taxon>Plasmopara</taxon>
    </lineage>
</organism>
<dbReference type="RefSeq" id="XP_024579592.1">
    <property type="nucleotide sequence ID" value="XM_024729190.1"/>
</dbReference>
<dbReference type="Proteomes" id="UP000054928">
    <property type="component" value="Unassembled WGS sequence"/>
</dbReference>
<name>A0A0P1APM8_PLAHL</name>
<protein>
    <submittedName>
        <fullName evidence="1">Uncharacterized protein</fullName>
    </submittedName>
</protein>